<reference evidence="1" key="1">
    <citation type="journal article" date="2023" name="Mol. Biol. Evol.">
        <title>Third-Generation Sequencing Reveals the Adaptive Role of the Epigenome in Three Deep-Sea Polychaetes.</title>
        <authorList>
            <person name="Perez M."/>
            <person name="Aroh O."/>
            <person name="Sun Y."/>
            <person name="Lan Y."/>
            <person name="Juniper S.K."/>
            <person name="Young C.R."/>
            <person name="Angers B."/>
            <person name="Qian P.Y."/>
        </authorList>
    </citation>
    <scope>NUCLEOTIDE SEQUENCE</scope>
    <source>
        <strain evidence="1">R07B-5</strain>
    </source>
</reference>
<evidence type="ECO:0000313" key="1">
    <source>
        <dbReference type="EMBL" id="KAK2175726.1"/>
    </source>
</evidence>
<evidence type="ECO:0000313" key="2">
    <source>
        <dbReference type="Proteomes" id="UP001209878"/>
    </source>
</evidence>
<dbReference type="Proteomes" id="UP001209878">
    <property type="component" value="Unassembled WGS sequence"/>
</dbReference>
<protein>
    <submittedName>
        <fullName evidence="1">Uncharacterized protein</fullName>
    </submittedName>
</protein>
<accession>A0AAD9KQK2</accession>
<organism evidence="1 2">
    <name type="scientific">Ridgeia piscesae</name>
    <name type="common">Tubeworm</name>
    <dbReference type="NCBI Taxonomy" id="27915"/>
    <lineage>
        <taxon>Eukaryota</taxon>
        <taxon>Metazoa</taxon>
        <taxon>Spiralia</taxon>
        <taxon>Lophotrochozoa</taxon>
        <taxon>Annelida</taxon>
        <taxon>Polychaeta</taxon>
        <taxon>Sedentaria</taxon>
        <taxon>Canalipalpata</taxon>
        <taxon>Sabellida</taxon>
        <taxon>Siboglinidae</taxon>
        <taxon>Ridgeia</taxon>
    </lineage>
</organism>
<name>A0AAD9KQK2_RIDPI</name>
<comment type="caution">
    <text evidence="1">The sequence shown here is derived from an EMBL/GenBank/DDBJ whole genome shotgun (WGS) entry which is preliminary data.</text>
</comment>
<gene>
    <name evidence="1" type="ORF">NP493_712g01008</name>
</gene>
<proteinExistence type="predicted"/>
<dbReference type="EMBL" id="JAODUO010000711">
    <property type="protein sequence ID" value="KAK2175726.1"/>
    <property type="molecule type" value="Genomic_DNA"/>
</dbReference>
<keyword evidence="2" id="KW-1185">Reference proteome</keyword>
<dbReference type="AlphaFoldDB" id="A0AAD9KQK2"/>
<sequence>MAPKTMTRNMTLKKVLNTYDVDALSTTMPRIVDSAPCTTGMPSAPSALRMRWFPVSPSSITKAYVMWAEKSTLKPTHMSRRTIAMPSRSMPHQDM</sequence>